<keyword evidence="4" id="KW-0175">Coiled coil</keyword>
<dbReference type="PANTHER" id="PTHR16166">
    <property type="entry name" value="VACUOLAR PROTEIN SORTING-ASSOCIATED PROTEIN VPS13"/>
    <property type="match status" value="1"/>
</dbReference>
<evidence type="ECO:0000256" key="4">
    <source>
        <dbReference type="SAM" id="Coils"/>
    </source>
</evidence>
<gene>
    <name evidence="7" type="primary">VPS13A</name>
</gene>
<dbReference type="EMBL" id="HQ011927">
    <property type="protein sequence ID" value="ADM47433.1"/>
    <property type="molecule type" value="mRNA"/>
</dbReference>
<evidence type="ECO:0000256" key="1">
    <source>
        <dbReference type="ARBA" id="ARBA00006545"/>
    </source>
</evidence>
<organism evidence="7">
    <name type="scientific">Tetrahymena thermophila</name>
    <dbReference type="NCBI Taxonomy" id="5911"/>
    <lineage>
        <taxon>Eukaryota</taxon>
        <taxon>Sar</taxon>
        <taxon>Alveolata</taxon>
        <taxon>Ciliophora</taxon>
        <taxon>Intramacronucleata</taxon>
        <taxon>Oligohymenophorea</taxon>
        <taxon>Hymenostomatida</taxon>
        <taxon>Tetrahymenina</taxon>
        <taxon>Tetrahymenidae</taxon>
        <taxon>Tetrahymena</taxon>
    </lineage>
</organism>
<name>E1AWM3_TETTH</name>
<evidence type="ECO:0000256" key="2">
    <source>
        <dbReference type="ARBA" id="ARBA00022448"/>
    </source>
</evidence>
<feature type="region of interest" description="Disordered" evidence="5">
    <location>
        <begin position="2826"/>
        <end position="2857"/>
    </location>
</feature>
<evidence type="ECO:0000256" key="3">
    <source>
        <dbReference type="ARBA" id="ARBA00023055"/>
    </source>
</evidence>
<dbReference type="InterPro" id="IPR026854">
    <property type="entry name" value="VPS13_N"/>
</dbReference>
<dbReference type="Pfam" id="PF25037">
    <property type="entry name" value="VPS13_C"/>
    <property type="match status" value="1"/>
</dbReference>
<dbReference type="InterPro" id="IPR009543">
    <property type="entry name" value="VPS13_VAB"/>
</dbReference>
<comment type="similarity">
    <text evidence="1">Belongs to the VPS13 family.</text>
</comment>
<dbReference type="Gene3D" id="2.30.29.30">
    <property type="entry name" value="Pleckstrin-homology domain (PH domain)/Phosphotyrosine-binding domain (PTB)"/>
    <property type="match status" value="1"/>
</dbReference>
<dbReference type="InterPro" id="IPR056748">
    <property type="entry name" value="VPS13-like_C"/>
</dbReference>
<dbReference type="Pfam" id="PF12624">
    <property type="entry name" value="VPS13_N"/>
    <property type="match status" value="1"/>
</dbReference>
<feature type="region of interest" description="Disordered" evidence="5">
    <location>
        <begin position="1903"/>
        <end position="1927"/>
    </location>
</feature>
<keyword evidence="2" id="KW-0813">Transport</keyword>
<dbReference type="SUPFAM" id="SSF50729">
    <property type="entry name" value="PH domain-like"/>
    <property type="match status" value="1"/>
</dbReference>
<dbReference type="PROSITE" id="PS50003">
    <property type="entry name" value="PH_DOMAIN"/>
    <property type="match status" value="1"/>
</dbReference>
<dbReference type="GO" id="GO:0006869">
    <property type="term" value="P:lipid transport"/>
    <property type="evidence" value="ECO:0007669"/>
    <property type="project" value="UniProtKB-KW"/>
</dbReference>
<feature type="coiled-coil region" evidence="4">
    <location>
        <begin position="1928"/>
        <end position="1955"/>
    </location>
</feature>
<dbReference type="SMART" id="SM00233">
    <property type="entry name" value="PH"/>
    <property type="match status" value="1"/>
</dbReference>
<dbReference type="InterPro" id="IPR001849">
    <property type="entry name" value="PH_domain"/>
</dbReference>
<dbReference type="GO" id="GO:0045053">
    <property type="term" value="P:protein retention in Golgi apparatus"/>
    <property type="evidence" value="ECO:0007669"/>
    <property type="project" value="TreeGrafter"/>
</dbReference>
<dbReference type="PANTHER" id="PTHR16166:SF93">
    <property type="entry name" value="INTERMEMBRANE LIPID TRANSFER PROTEIN VPS13"/>
    <property type="match status" value="1"/>
</dbReference>
<evidence type="ECO:0000259" key="6">
    <source>
        <dbReference type="PROSITE" id="PS50003"/>
    </source>
</evidence>
<dbReference type="InterPro" id="IPR011993">
    <property type="entry name" value="PH-like_dom_sf"/>
</dbReference>
<protein>
    <submittedName>
        <fullName evidence="7">Vacuolar sorting protein 13A</fullName>
    </submittedName>
</protein>
<dbReference type="Pfam" id="PF25036">
    <property type="entry name" value="VPS13_VAB"/>
    <property type="match status" value="1"/>
</dbReference>
<feature type="domain" description="PH" evidence="6">
    <location>
        <begin position="803"/>
        <end position="899"/>
    </location>
</feature>
<evidence type="ECO:0000313" key="7">
    <source>
        <dbReference type="EMBL" id="ADM47433.1"/>
    </source>
</evidence>
<evidence type="ECO:0000256" key="5">
    <source>
        <dbReference type="SAM" id="MobiDB-lite"/>
    </source>
</evidence>
<dbReference type="InterPro" id="IPR026847">
    <property type="entry name" value="VPS13"/>
</dbReference>
<accession>E1AWM3</accession>
<feature type="region of interest" description="Disordered" evidence="5">
    <location>
        <begin position="1097"/>
        <end position="1117"/>
    </location>
</feature>
<reference evidence="7" key="1">
    <citation type="journal article" date="2011" name="Eukaryot. Cell">
        <title>Vacuolar Protein Sorting Protein 13A, TtVPS13A, Localizes to the Tetrahymena thermophila Phagosome Membrane and Is Required for Efficient Phagocytosis.</title>
        <authorList>
            <person name="Samaranayake H.S."/>
            <person name="Cowan A.E."/>
            <person name="Klobutcher L.A."/>
        </authorList>
    </citation>
    <scope>NUCLEOTIDE SEQUENCE</scope>
    <source>
        <strain evidence="7">CU428.2</strain>
    </source>
</reference>
<sequence>MFQGLISSVLDKVAGEYVLGLNKENLNIGIFSGEVKIENVSLNPNVVNMLDLPISHQYSKIKKLELKVPFKNIGSKPVEVFLDGLYLVVTPKEQKEWTFKDFKAFKNKLTNIESFAAECVSKIAAKQQEKNKVEKDAGYIQKLTMKIVDNLQITIRNIHVRFEDTITKKYSWGFCLDKIEIYTTNKDGIKTFVDRTAEESKNEPMRKLLVISNAGVYWNANETRLISDLAEEHKLRILNGMIQKEGQAKTDEPVDFLFKISSQISLTMNNKGNFEVPEIKVNLNLEHITLHLQQKQLQQVIEQIEFISKYQHELAIKKKSDKKIDAKEIERLSNNFTTHFTKMQRQEKDKSINCLTEDEKKEFSDAVEKLEIEILFEKTKKVVLEIQKELKIKELEKKKQDEQKPGFFGRFFGGAKATQEAAVVTEDDRAEIDKFINDNFSEEAIDAPSIIRPKEYVYFVLDYNLQGASIKLSNRDGMEVQCLQFNLNNIYGNVLLRDNNNEVKLNLKSMELQMIDEFLQNNSSKVINILSPTILNSKNPLIEFNMISKPLDTPHIDSVIDLKMRSVRFDYNPYLVVRAVKFFDVKVKDDQLKQQAKDAIAEQIEQKQTSLQESMNNSSVLKLKVDLESPVIVLPFKTDGSLTNECWVLNLGNLSVNTVEDVLQPNLPFEIKALDMYNISLSKIKLSYFPSIEYYNHYISNLEDLTMSRQTSLETAKHYHTIQEFSILIGITLVKGPAQGKINKPNIQVKGGIDKINLQLNPSIYKKLLKLGECFSIPAEDQKRNRQQTLDSVELEKNLLLKNATKTGIIFKRGNTIKTWEKYNGVLSGGYLYLFEKPKDLKPVEYIWVKNSHISFQDENLVGFKNAFNVKNKYADAYFACEKEKASQQWVEALEKVKTVVAKDIITDDELEDLIAQQERLENEGEKEGEVKKADDKSKNFDLVQVEATFELGKIKLSMYDENKYTQKPFLTFQTNKLNVFYEQRNMKMSVNLGLGGMFLSDNLYQHKDSALNDFISSKSSDGSNELINIKVIILDKGHPEYQNVGLDIDLKFNTLIVNFKPETLAKVLLFIKADPVEQTTVPTSELLKQLENEAISSSPMSAGSTTDSDNLSQSSVGKSVISPESLQENESILLQAKIYIHEIKVVLVNRRNHLPVNDISIQNISLVFQQKSDEMFLKGSLGNLQVNDLTNFPNTIYLEEDWQKIKPQELIGLLKKDGASSLLEVEFRSLSDGSSKIKSDNVATFLKVNFNSIHISYIQRPILRLLDYSLVQLLGPLGTPQFFVDEGEIAEDQKIQLAKEQEKAKDPMEPLRKQGKRQVLSNLNNPKGMSMDVVIQNPLITLKPNPSSTNYLEIDLGTIKVTNQRDKNGDRLLECKKKEDIKETYSENFNISMSDMQMRLIRGQNVTEMTKAFDFNVNINMVGFFNEYKYIYGNDIKIDTTMIMKNYISPIIFRMSNADYNLVMMCLFHNISYDDGCDRFLIHDWARNQEAQVVIEKKKKEEAERKKRENISEEAYDKEKGGIYFQLDMESFSIFTLDKERNMPFARVTLGRMRVIQIINELGMSTNLYAKTLNGSCFRYDGAEYIEGSLLGDLNIFKRYTQQQAQDLTYLVNNSIYKSEEHALQALRQSEQFVELAGTIYEFTQYDDTKTAKENQQFQIVFELQMKPNGDKDMDIVVGDFKVQAETGPLLALAGFAAMDASIQPPKPVYEVKLTKEEIEAQEKNAKEIEQYAKQVGGGMKINISVKNVIICTPCADSTNILAIRGIFDIKINFSQAQSINYIKNEIKNGKITLADSHSINQTGIIAIELQGLEIFICDVEELKRKAFKKVNKRSILLPLNLSLSKTDYLYLTSEQAQLFSNKTAIQTKLEKTSFKISFSDLNLINQTVQILLEDMKQKPVEGEQQQIEQKKEEPPAIAASQNKKPEDVLISEEEKIKKELQDQENKVVALANNEGQINIFDVDADLQGFQIYIINDLNAAYVPVLDFNIFEMNIKLKQNNIQLSVATVIQFSAEYYNPRVGLWEPIIEKVGFNIDYIQSEFNNIRQLIAVELNPNYTAFNVTFSTQFLSIITKCTKTVKKEILQDAKKERSYSTDSVEEQKQSGSQDEMFQHVSPYTVRNETGYLIEVETDLSNMLAAQQRSSIKIADQKIYKCQLKNFEEKNFEIDLQESEMINDPNNRETFVFKKTSEQVKARVLIPGQNLKYIEQIDLDKVRNRLRPCKDQSGKKLFEVITEVKLDMISSKKVLNISSPYYFINDCNKQVSINLYDENKNFKQSITLKKGQRIPIPIDFLTGSFNVKFVQENLNSDRLSFKKLCNNFLNKAEEMKLGETFLMLKVHKDPENDQRTMFSIEPPYRIKNCLPKTLLIQFINHKKFTAITQVIPCGEVFEFYNCSQRRDSFMKIQIPGHFWSNEAKVSSGDIEKILIKDVNGNQSEISCHHRGIEHQVVEGCRQFYIYCKGYLINESPYKLNVFTQDNKKKEERKLVGGQRQIYPDEALNTNIILLGQNTGDLMSLSDAKFDQVSKQASIGGVGNTQIDIQTINEQGDTVFQTMGINVSLKNVDYEQKLFSKVITISPRFIIVNKTGYALELKQNSVNKIIAINKDSRIPLYWFDDNKDRFLNIRLVEEEKDWKWSGNMNVLELGTVNFMIRNQENKMDVSFLRTDVRSDDSNIYIVVEKVTEKERPYVIQNYSKNFKIELKDLNIILPPNEKEDKTVDEHHQYYFSWENPFEKERKVISALRPLDGNFQNLDFNFSPDQIYFQDKLQILPIGQKDLKKNKDKSLYLKWSIDIDGFTKIIKFEDSSADEPVTQKEKARLRKKIEKEKEKERKIKEKEKKKAEKEQKKAEKDKKNKDKEINIEKKEKKEEEEHDGEEQVIIQQQISVFIKNFGLSVVQNHRMNEKPSEFLYLTIKGLEFISIGKEESKTYQIRIKLLNIDQNSSYDIVNPVIFTPQKYGLYNKENSPNFFLNVMIEQNLIAKNITLYNNVAIELDPFTVRIEEQFISTLLDFLKGVEEARYDADAQSINTLKEYLDETSQIEKNENIKFKWQECEIPPTSIPTFINQLILSNIEIALTFKAKVKTNDSDLNVLKSVFTALGVALADIEASLKLNGIKLVNCFETASGIVSKLTAHYKDQAISEVLKALGSLNIIGNPVGLFQNISTGVTDLFTKPAEGFVKGPLEGGLGIMQGASSLIKNTMAGAFNSVNKITGSLSSGISALCMDEEYLRERDRMRSKRPKHLVDGAVQGVTSIFSGVANGITGVFLKPFEGAKKGGALGFLKGIGKGVAGLIVKPVSGVLDAASSVADGIKNTITYGDDKANEQRLRYPRVFYGREGFYKEFIDLDAGMKVAMQLVSKGKYQTSDFLQTFLIQVDENNKKNNNVLVITYDVIMLFDEIKKKKKWYFPTSDFAKIEEKQNGIHFTTTKKIKNENSTQVFIQVPTTEQKDYIFDQINTLKYLLDEEKKIEQLDQ</sequence>
<dbReference type="GO" id="GO:0006623">
    <property type="term" value="P:protein targeting to vacuole"/>
    <property type="evidence" value="ECO:0007669"/>
    <property type="project" value="TreeGrafter"/>
</dbReference>
<proteinExistence type="evidence at transcript level"/>
<keyword evidence="3" id="KW-0445">Lipid transport</keyword>